<organism evidence="2 3">
    <name type="scientific">Cymbomonas tetramitiformis</name>
    <dbReference type="NCBI Taxonomy" id="36881"/>
    <lineage>
        <taxon>Eukaryota</taxon>
        <taxon>Viridiplantae</taxon>
        <taxon>Chlorophyta</taxon>
        <taxon>Pyramimonadophyceae</taxon>
        <taxon>Pyramimonadales</taxon>
        <taxon>Pyramimonadaceae</taxon>
        <taxon>Cymbomonas</taxon>
    </lineage>
</organism>
<evidence type="ECO:0000313" key="3">
    <source>
        <dbReference type="Proteomes" id="UP001190700"/>
    </source>
</evidence>
<dbReference type="AlphaFoldDB" id="A0AAE0CBU7"/>
<keyword evidence="1" id="KW-0732">Signal</keyword>
<evidence type="ECO:0000256" key="1">
    <source>
        <dbReference type="SAM" id="SignalP"/>
    </source>
</evidence>
<dbReference type="EMBL" id="LGRX02025579">
    <property type="protein sequence ID" value="KAK3252181.1"/>
    <property type="molecule type" value="Genomic_DNA"/>
</dbReference>
<sequence>MPHCLVILGTLQFLKYCAPTVLENLVSPVEQYIGEKVQFHFIGSPEFSYKGQAQKDAELINDSFSQAHQTHPWFQTKPVHKPEGKKEYATRVLLRPQSAGRKFIEMVYQRSFGTITLAHPNVYANARKKLKPRYESCLSQVKECNKFSKNVSTYDPSKEVMRVVQDHIASWSILAEFLSGSNCETVAIVRSDFRISNNVTFTRWKDIISGVSDPYGWETISAEKHSVRSDFNVFSRHVFPKLEGVFNRFFRSCPASPALRFPFRFHVRPSLRKFDMTLRFESLMGQVAPHTKYAPPL</sequence>
<gene>
    <name evidence="2" type="ORF">CYMTET_38511</name>
</gene>
<proteinExistence type="predicted"/>
<keyword evidence="3" id="KW-1185">Reference proteome</keyword>
<reference evidence="2 3" key="1">
    <citation type="journal article" date="2015" name="Genome Biol. Evol.">
        <title>Comparative Genomics of a Bacterivorous Green Alga Reveals Evolutionary Causalities and Consequences of Phago-Mixotrophic Mode of Nutrition.</title>
        <authorList>
            <person name="Burns J.A."/>
            <person name="Paasch A."/>
            <person name="Narechania A."/>
            <person name="Kim E."/>
        </authorList>
    </citation>
    <scope>NUCLEOTIDE SEQUENCE [LARGE SCALE GENOMIC DNA]</scope>
    <source>
        <strain evidence="2 3">PLY_AMNH</strain>
    </source>
</reference>
<evidence type="ECO:0000313" key="2">
    <source>
        <dbReference type="EMBL" id="KAK3252181.1"/>
    </source>
</evidence>
<protein>
    <submittedName>
        <fullName evidence="2">Uncharacterized protein</fullName>
    </submittedName>
</protein>
<feature type="signal peptide" evidence="1">
    <location>
        <begin position="1"/>
        <end position="19"/>
    </location>
</feature>
<name>A0AAE0CBU7_9CHLO</name>
<dbReference type="Proteomes" id="UP001190700">
    <property type="component" value="Unassembled WGS sequence"/>
</dbReference>
<accession>A0AAE0CBU7</accession>
<feature type="chain" id="PRO_5041938168" evidence="1">
    <location>
        <begin position="20"/>
        <end position="297"/>
    </location>
</feature>
<comment type="caution">
    <text evidence="2">The sequence shown here is derived from an EMBL/GenBank/DDBJ whole genome shotgun (WGS) entry which is preliminary data.</text>
</comment>